<comment type="subcellular location">
    <subcellularLocation>
        <location evidence="2">Cytoplasm</location>
    </subcellularLocation>
</comment>
<comment type="function">
    <text evidence="2">Regulates the GDP/GTP exchange reaction of most RAB proteins by inhibiting the dissociation of GDP from them, and the subsequent binding of GTP.</text>
</comment>
<dbReference type="GO" id="GO:0005096">
    <property type="term" value="F:GTPase activator activity"/>
    <property type="evidence" value="ECO:0007669"/>
    <property type="project" value="UniProtKB-KW"/>
</dbReference>
<evidence type="ECO:0000256" key="2">
    <source>
        <dbReference type="RuleBase" id="RU363124"/>
    </source>
</evidence>
<dbReference type="GO" id="GO:0005737">
    <property type="term" value="C:cytoplasm"/>
    <property type="evidence" value="ECO:0007669"/>
    <property type="project" value="UniProtKB-SubCell"/>
</dbReference>
<comment type="caution">
    <text evidence="3">The sequence shown here is derived from an EMBL/GenBank/DDBJ whole genome shotgun (WGS) entry which is preliminary data.</text>
</comment>
<dbReference type="Proteomes" id="UP000784294">
    <property type="component" value="Unassembled WGS sequence"/>
</dbReference>
<proteinExistence type="inferred from homology"/>
<dbReference type="InterPro" id="IPR000806">
    <property type="entry name" value="RabGDI"/>
</dbReference>
<keyword evidence="2" id="KW-0343">GTPase activation</keyword>
<dbReference type="GO" id="GO:0005093">
    <property type="term" value="F:Rab GDP-dissociation inhibitor activity"/>
    <property type="evidence" value="ECO:0007669"/>
    <property type="project" value="InterPro"/>
</dbReference>
<dbReference type="PRINTS" id="PR00892">
    <property type="entry name" value="RABGDI"/>
</dbReference>
<dbReference type="OrthoDB" id="9446342at2759"/>
<evidence type="ECO:0000256" key="1">
    <source>
        <dbReference type="ARBA" id="ARBA00005593"/>
    </source>
</evidence>
<reference evidence="3" key="1">
    <citation type="submission" date="2018-11" db="EMBL/GenBank/DDBJ databases">
        <authorList>
            <consortium name="Pathogen Informatics"/>
        </authorList>
    </citation>
    <scope>NUCLEOTIDE SEQUENCE</scope>
</reference>
<name>A0A3S5CPJ6_9PLAT</name>
<keyword evidence="2" id="KW-0963">Cytoplasm</keyword>
<protein>
    <recommendedName>
        <fullName evidence="2">Rab GDP dissociation inhibitor</fullName>
    </recommendedName>
</protein>
<dbReference type="SUPFAM" id="SSF54373">
    <property type="entry name" value="FAD-linked reductases, C-terminal domain"/>
    <property type="match status" value="1"/>
</dbReference>
<evidence type="ECO:0000313" key="4">
    <source>
        <dbReference type="Proteomes" id="UP000784294"/>
    </source>
</evidence>
<dbReference type="EMBL" id="CAAALY010077014">
    <property type="protein sequence ID" value="VEL25925.1"/>
    <property type="molecule type" value="Genomic_DNA"/>
</dbReference>
<dbReference type="AlphaFoldDB" id="A0A3S5CPJ6"/>
<dbReference type="PANTHER" id="PTHR11787">
    <property type="entry name" value="RAB GDP-DISSOCIATION INHIBITOR"/>
    <property type="match status" value="1"/>
</dbReference>
<dbReference type="Gene3D" id="3.50.50.60">
    <property type="entry name" value="FAD/NAD(P)-binding domain"/>
    <property type="match status" value="1"/>
</dbReference>
<comment type="similarity">
    <text evidence="1 2">Belongs to the Rab GDI family.</text>
</comment>
<dbReference type="GO" id="GO:0016192">
    <property type="term" value="P:vesicle-mediated transport"/>
    <property type="evidence" value="ECO:0007669"/>
    <property type="project" value="TreeGrafter"/>
</dbReference>
<dbReference type="GO" id="GO:0007264">
    <property type="term" value="P:small GTPase-mediated signal transduction"/>
    <property type="evidence" value="ECO:0007669"/>
    <property type="project" value="InterPro"/>
</dbReference>
<dbReference type="InterPro" id="IPR036188">
    <property type="entry name" value="FAD/NAD-bd_sf"/>
</dbReference>
<sequence length="108" mass="11929">MCVSYANNVCSKPYFIATVATSVETNSPKEELNPGLSILGSIEKIFFAVSDLYEPTDDGRASRLFISSSYDATTHFETTCTDVLNIYERITSTPFDFTKVSSTIETTD</sequence>
<dbReference type="Pfam" id="PF00996">
    <property type="entry name" value="GDI"/>
    <property type="match status" value="1"/>
</dbReference>
<dbReference type="GO" id="GO:0015031">
    <property type="term" value="P:protein transport"/>
    <property type="evidence" value="ECO:0007669"/>
    <property type="project" value="InterPro"/>
</dbReference>
<keyword evidence="4" id="KW-1185">Reference proteome</keyword>
<dbReference type="SUPFAM" id="SSF51905">
    <property type="entry name" value="FAD/NAD(P)-binding domain"/>
    <property type="match status" value="1"/>
</dbReference>
<accession>A0A3S5CPJ6</accession>
<dbReference type="InterPro" id="IPR018203">
    <property type="entry name" value="GDP_dissociation_inhibitor"/>
</dbReference>
<evidence type="ECO:0000313" key="3">
    <source>
        <dbReference type="EMBL" id="VEL25925.1"/>
    </source>
</evidence>
<dbReference type="PANTHER" id="PTHR11787:SF8">
    <property type="entry name" value="RAB GDP DISSOCIATION INHIBITOR"/>
    <property type="match status" value="1"/>
</dbReference>
<gene>
    <name evidence="3" type="ORF">PXEA_LOCUS19365</name>
</gene>
<organism evidence="3 4">
    <name type="scientific">Protopolystoma xenopodis</name>
    <dbReference type="NCBI Taxonomy" id="117903"/>
    <lineage>
        <taxon>Eukaryota</taxon>
        <taxon>Metazoa</taxon>
        <taxon>Spiralia</taxon>
        <taxon>Lophotrochozoa</taxon>
        <taxon>Platyhelminthes</taxon>
        <taxon>Monogenea</taxon>
        <taxon>Polyopisthocotylea</taxon>
        <taxon>Polystomatidea</taxon>
        <taxon>Polystomatidae</taxon>
        <taxon>Protopolystoma</taxon>
    </lineage>
</organism>